<dbReference type="AlphaFoldDB" id="A0A2N8KSA6"/>
<dbReference type="Gene3D" id="3.10.450.50">
    <property type="match status" value="1"/>
</dbReference>
<dbReference type="PANTHER" id="PTHR48094:SF11">
    <property type="entry name" value="GLUTATHIONE-INDEPENDENT GLYOXALASE HSP31-RELATED"/>
    <property type="match status" value="1"/>
</dbReference>
<comment type="similarity">
    <text evidence="3">Belongs to the peptidase C56 family. HSP31-like subfamily.</text>
</comment>
<accession>A0A2N8KSA6</accession>
<dbReference type="InterPro" id="IPR002818">
    <property type="entry name" value="DJ-1/PfpI"/>
</dbReference>
<dbReference type="CDD" id="cd03141">
    <property type="entry name" value="GATase1_Hsp31_like"/>
    <property type="match status" value="1"/>
</dbReference>
<dbReference type="EMBL" id="POSP01000004">
    <property type="protein sequence ID" value="PND36323.1"/>
    <property type="molecule type" value="Genomic_DNA"/>
</dbReference>
<organism evidence="5 6">
    <name type="scientific">Kinneretia aquatilis</name>
    <dbReference type="NCBI Taxonomy" id="2070761"/>
    <lineage>
        <taxon>Bacteria</taxon>
        <taxon>Pseudomonadati</taxon>
        <taxon>Pseudomonadota</taxon>
        <taxon>Betaproteobacteria</taxon>
        <taxon>Burkholderiales</taxon>
        <taxon>Sphaerotilaceae</taxon>
        <taxon>Roseateles</taxon>
    </lineage>
</organism>
<dbReference type="InterPro" id="IPR032710">
    <property type="entry name" value="NTF2-like_dom_sf"/>
</dbReference>
<feature type="domain" description="DJ-1/PfpI" evidence="4">
    <location>
        <begin position="199"/>
        <end position="394"/>
    </location>
</feature>
<proteinExistence type="inferred from homology"/>
<dbReference type="GO" id="GO:0019243">
    <property type="term" value="P:methylglyoxal catabolic process to D-lactate via S-lactoyl-glutathione"/>
    <property type="evidence" value="ECO:0007669"/>
    <property type="project" value="TreeGrafter"/>
</dbReference>
<dbReference type="InterPro" id="IPR050325">
    <property type="entry name" value="Prot/Nucl_acid_deglycase"/>
</dbReference>
<dbReference type="GO" id="GO:0019172">
    <property type="term" value="F:glyoxalase III activity"/>
    <property type="evidence" value="ECO:0007669"/>
    <property type="project" value="TreeGrafter"/>
</dbReference>
<sequence>MFMRSCSQPSPLFSRAMARLSLRLAEARAWSLALAACLFSIGAQASASSGAERAGVAAVIQDYLDGSSYNRSDQLRRAFHADARLYLSGKDGAMREVGIAEYAAWFNDSPGQFNGRVGHLLNVQVDGDIASAKAEIVMGREPARFTDLFLLRRFEGQWKIISKTATRHAGPAHVKRVLVVLSNVSQMPGTTLGAGNSFVELVHTYSRLREAGYGVQFVSPEGGAVPLAYVDTRDVDQRAHVYDADFMWALAHSRKPEQVQASDYVALMYMGGSAAMFGVADNPAVRALALQIYEQQSGLLAAVCHGSAGLTELHLADGTPLVRGKRVTGYPDAFENKNAAYYKSFPFSIEQRLLERKAVFTQGPRNQPHVEVDGRLITGMSWESTRDVVAALLRQLDGRLNPSR</sequence>
<evidence type="ECO:0000256" key="2">
    <source>
        <dbReference type="ARBA" id="ARBA00023239"/>
    </source>
</evidence>
<dbReference type="SUPFAM" id="SSF52317">
    <property type="entry name" value="Class I glutamine amidotransferase-like"/>
    <property type="match status" value="1"/>
</dbReference>
<dbReference type="InterPro" id="IPR039437">
    <property type="entry name" value="FrzH/put_lumazine-bd"/>
</dbReference>
<gene>
    <name evidence="5" type="ORF">C1O66_21715</name>
</gene>
<dbReference type="Pfam" id="PF12893">
    <property type="entry name" value="Lumazine_bd_2"/>
    <property type="match status" value="1"/>
</dbReference>
<comment type="caution">
    <text evidence="5">The sequence shown here is derived from an EMBL/GenBank/DDBJ whole genome shotgun (WGS) entry which is preliminary data.</text>
</comment>
<dbReference type="Pfam" id="PF01965">
    <property type="entry name" value="DJ-1_PfpI"/>
    <property type="match status" value="1"/>
</dbReference>
<evidence type="ECO:0000313" key="5">
    <source>
        <dbReference type="EMBL" id="PND36323.1"/>
    </source>
</evidence>
<evidence type="ECO:0000259" key="4">
    <source>
        <dbReference type="Pfam" id="PF01965"/>
    </source>
</evidence>
<dbReference type="Proteomes" id="UP000235916">
    <property type="component" value="Unassembled WGS sequence"/>
</dbReference>
<keyword evidence="1" id="KW-0346">Stress response</keyword>
<evidence type="ECO:0000256" key="1">
    <source>
        <dbReference type="ARBA" id="ARBA00023016"/>
    </source>
</evidence>
<keyword evidence="6" id="KW-1185">Reference proteome</keyword>
<evidence type="ECO:0000313" key="6">
    <source>
        <dbReference type="Proteomes" id="UP000235916"/>
    </source>
</evidence>
<keyword evidence="2" id="KW-0456">Lyase</keyword>
<dbReference type="PANTHER" id="PTHR48094">
    <property type="entry name" value="PROTEIN/NUCLEIC ACID DEGLYCASE DJ-1-RELATED"/>
    <property type="match status" value="1"/>
</dbReference>
<name>A0A2N8KSA6_9BURK</name>
<dbReference type="SUPFAM" id="SSF54427">
    <property type="entry name" value="NTF2-like"/>
    <property type="match status" value="1"/>
</dbReference>
<reference evidence="5 6" key="1">
    <citation type="submission" date="2018-01" db="EMBL/GenBank/DDBJ databases">
        <title>Draft genome sequence of Paucibacter aquatile CR182 isolated from freshwater of the Nakdong River.</title>
        <authorList>
            <person name="Choi A."/>
            <person name="Chung E.J."/>
        </authorList>
    </citation>
    <scope>NUCLEOTIDE SEQUENCE [LARGE SCALE GENOMIC DNA]</scope>
    <source>
        <strain evidence="5 6">CR182</strain>
    </source>
</reference>
<dbReference type="InterPro" id="IPR029062">
    <property type="entry name" value="Class_I_gatase-like"/>
</dbReference>
<dbReference type="GO" id="GO:0005737">
    <property type="term" value="C:cytoplasm"/>
    <property type="evidence" value="ECO:0007669"/>
    <property type="project" value="TreeGrafter"/>
</dbReference>
<evidence type="ECO:0000256" key="3">
    <source>
        <dbReference type="ARBA" id="ARBA00038493"/>
    </source>
</evidence>
<dbReference type="Gene3D" id="3.40.50.880">
    <property type="match status" value="1"/>
</dbReference>
<protein>
    <submittedName>
        <fullName evidence="5">Peptidase</fullName>
    </submittedName>
</protein>